<dbReference type="EMBL" id="JBHSZQ010000009">
    <property type="protein sequence ID" value="MFC7125815.1"/>
    <property type="molecule type" value="Genomic_DNA"/>
</dbReference>
<evidence type="ECO:0000313" key="1">
    <source>
        <dbReference type="EMBL" id="MFC7125815.1"/>
    </source>
</evidence>
<comment type="caution">
    <text evidence="1">The sequence shown here is derived from an EMBL/GenBank/DDBJ whole genome shotgun (WGS) entry which is preliminary data.</text>
</comment>
<proteinExistence type="predicted"/>
<evidence type="ECO:0000313" key="2">
    <source>
        <dbReference type="Proteomes" id="UP001596414"/>
    </source>
</evidence>
<organism evidence="1 2">
    <name type="scientific">Halovenus rubra</name>
    <dbReference type="NCBI Taxonomy" id="869890"/>
    <lineage>
        <taxon>Archaea</taxon>
        <taxon>Methanobacteriati</taxon>
        <taxon>Methanobacteriota</taxon>
        <taxon>Stenosarchaea group</taxon>
        <taxon>Halobacteria</taxon>
        <taxon>Halobacteriales</taxon>
        <taxon>Haloarculaceae</taxon>
        <taxon>Halovenus</taxon>
    </lineage>
</organism>
<dbReference type="RefSeq" id="WP_267638683.1">
    <property type="nucleotide sequence ID" value="NZ_JAODIY010000018.1"/>
</dbReference>
<accession>A0ABD5X9G0</accession>
<name>A0ABD5X9G0_9EURY</name>
<gene>
    <name evidence="1" type="ORF">ACFQJ7_07150</name>
</gene>
<protein>
    <submittedName>
        <fullName evidence="1">Uncharacterized protein</fullName>
    </submittedName>
</protein>
<dbReference type="Proteomes" id="UP001596414">
    <property type="component" value="Unassembled WGS sequence"/>
</dbReference>
<sequence>MHGEQDAQAFDASHLDIDFDFPRPVDETAFPDLYVGLDIDLLAPGDGIVTDRHHASADRYEADDPQNQIAGQISPFTLSGWLRHGCERVVQAAGATVCHPGESNADYMLEDVYDRDLDAGYHEKGSCVEGDDGTGCVVHDLFGGFGNRAGRVIRRPIRFSPIRRQVDVTKGEAEAHYRQLNTQVRSRNAADEGQPLRQATRDVVGNLVGTWRLTLRELKPEYVGLLVEAIDYLDAHSDEYAMQLGGARNFGAGIVDAEVVNPLYSDAELRRVYNRAQDATSGMDTKDDVWREQCRAEFVRALQARTAARDGDVPVPGGESV</sequence>
<reference evidence="1 2" key="1">
    <citation type="journal article" date="2014" name="Int. J. Syst. Evol. Microbiol.">
        <title>Complete genome sequence of Corynebacterium casei LMG S-19264T (=DSM 44701T), isolated from a smear-ripened cheese.</title>
        <authorList>
            <consortium name="US DOE Joint Genome Institute (JGI-PGF)"/>
            <person name="Walter F."/>
            <person name="Albersmeier A."/>
            <person name="Kalinowski J."/>
            <person name="Ruckert C."/>
        </authorList>
    </citation>
    <scope>NUCLEOTIDE SEQUENCE [LARGE SCALE GENOMIC DNA]</scope>
    <source>
        <strain evidence="1 2">CGMCC 4.7215</strain>
    </source>
</reference>
<dbReference type="AlphaFoldDB" id="A0ABD5X9G0"/>